<dbReference type="AlphaFoldDB" id="A0A1I0Q5M6"/>
<dbReference type="STRING" id="355548.SAMN04487945_2269"/>
<keyword evidence="2" id="KW-0812">Transmembrane</keyword>
<dbReference type="InterPro" id="IPR055999">
    <property type="entry name" value="DUF7577"/>
</dbReference>
<dbReference type="RefSeq" id="WP_245708166.1">
    <property type="nucleotide sequence ID" value="NZ_FOJA01000001.1"/>
</dbReference>
<gene>
    <name evidence="4" type="ORF">SAMN04487945_2269</name>
</gene>
<evidence type="ECO:0000256" key="1">
    <source>
        <dbReference type="SAM" id="MobiDB-lite"/>
    </source>
</evidence>
<keyword evidence="2" id="KW-1133">Transmembrane helix</keyword>
<sequence length="96" mass="10561">MSNRKLKTEGVLVTRMEWGLFVLAMLFVAALQFVVWRRIQSGNVGVSDATAPRDQSHPVDLTSEPDDPEAMLCPACGAENEVCYDFCRRCVGSLGP</sequence>
<evidence type="ECO:0000313" key="5">
    <source>
        <dbReference type="Proteomes" id="UP000198518"/>
    </source>
</evidence>
<evidence type="ECO:0000313" key="4">
    <source>
        <dbReference type="EMBL" id="SEW21859.1"/>
    </source>
</evidence>
<keyword evidence="5" id="KW-1185">Reference proteome</keyword>
<name>A0A1I0Q5M6_9EURY</name>
<evidence type="ECO:0000259" key="3">
    <source>
        <dbReference type="Pfam" id="PF24463"/>
    </source>
</evidence>
<evidence type="ECO:0000256" key="2">
    <source>
        <dbReference type="SAM" id="Phobius"/>
    </source>
</evidence>
<reference evidence="4 5" key="1">
    <citation type="submission" date="2016-10" db="EMBL/GenBank/DDBJ databases">
        <authorList>
            <person name="de Groot N.N."/>
        </authorList>
    </citation>
    <scope>NUCLEOTIDE SEQUENCE [LARGE SCALE GENOMIC DNA]</scope>
    <source>
        <strain evidence="4 5">CGMCC 1.5337</strain>
    </source>
</reference>
<protein>
    <recommendedName>
        <fullName evidence="3">DUF7577 domain-containing protein</fullName>
    </recommendedName>
</protein>
<proteinExistence type="predicted"/>
<organism evidence="4 5">
    <name type="scientific">Halobacterium jilantaiense</name>
    <dbReference type="NCBI Taxonomy" id="355548"/>
    <lineage>
        <taxon>Archaea</taxon>
        <taxon>Methanobacteriati</taxon>
        <taxon>Methanobacteriota</taxon>
        <taxon>Stenosarchaea group</taxon>
        <taxon>Halobacteria</taxon>
        <taxon>Halobacteriales</taxon>
        <taxon>Halobacteriaceae</taxon>
        <taxon>Halobacterium</taxon>
    </lineage>
</organism>
<keyword evidence="2" id="KW-0472">Membrane</keyword>
<feature type="domain" description="DUF7577" evidence="3">
    <location>
        <begin position="70"/>
        <end position="94"/>
    </location>
</feature>
<dbReference type="Pfam" id="PF24463">
    <property type="entry name" value="DUF7577"/>
    <property type="match status" value="1"/>
</dbReference>
<accession>A0A1I0Q5M6</accession>
<dbReference type="Proteomes" id="UP000198518">
    <property type="component" value="Unassembled WGS sequence"/>
</dbReference>
<dbReference type="EMBL" id="FOJA01000001">
    <property type="protein sequence ID" value="SEW21859.1"/>
    <property type="molecule type" value="Genomic_DNA"/>
</dbReference>
<feature type="region of interest" description="Disordered" evidence="1">
    <location>
        <begin position="45"/>
        <end position="66"/>
    </location>
</feature>
<feature type="transmembrane region" description="Helical" evidence="2">
    <location>
        <begin position="18"/>
        <end position="36"/>
    </location>
</feature>